<dbReference type="Proteomes" id="UP000657918">
    <property type="component" value="Unassembled WGS sequence"/>
</dbReference>
<sequence>MVPLPTVSLLTKGSSCLAESCEVLAVVRYEVVRAKTNFQLFFCSLNNFTSWFRFLDGAGLTEDMRAELKVPHAHPITINIEDVTSRAEAIEAGPALEQKITRTSYHS</sequence>
<dbReference type="EMBL" id="JADGMS010000005">
    <property type="protein sequence ID" value="KAF9681736.1"/>
    <property type="molecule type" value="Genomic_DNA"/>
</dbReference>
<protein>
    <submittedName>
        <fullName evidence="1">Uncharacterized protein</fullName>
    </submittedName>
</protein>
<proteinExistence type="predicted"/>
<name>A0A835K9A8_9ROSI</name>
<dbReference type="AlphaFoldDB" id="A0A835K9A8"/>
<keyword evidence="2" id="KW-1185">Reference proteome</keyword>
<comment type="caution">
    <text evidence="1">The sequence shown here is derived from an EMBL/GenBank/DDBJ whole genome shotgun (WGS) entry which is preliminary data.</text>
</comment>
<evidence type="ECO:0000313" key="1">
    <source>
        <dbReference type="EMBL" id="KAF9681736.1"/>
    </source>
</evidence>
<accession>A0A835K9A8</accession>
<evidence type="ECO:0000313" key="2">
    <source>
        <dbReference type="Proteomes" id="UP000657918"/>
    </source>
</evidence>
<organism evidence="1 2">
    <name type="scientific">Salix dunnii</name>
    <dbReference type="NCBI Taxonomy" id="1413687"/>
    <lineage>
        <taxon>Eukaryota</taxon>
        <taxon>Viridiplantae</taxon>
        <taxon>Streptophyta</taxon>
        <taxon>Embryophyta</taxon>
        <taxon>Tracheophyta</taxon>
        <taxon>Spermatophyta</taxon>
        <taxon>Magnoliopsida</taxon>
        <taxon>eudicotyledons</taxon>
        <taxon>Gunneridae</taxon>
        <taxon>Pentapetalae</taxon>
        <taxon>rosids</taxon>
        <taxon>fabids</taxon>
        <taxon>Malpighiales</taxon>
        <taxon>Salicaceae</taxon>
        <taxon>Saliceae</taxon>
        <taxon>Salix</taxon>
    </lineage>
</organism>
<dbReference type="OrthoDB" id="68610at2759"/>
<reference evidence="1 2" key="1">
    <citation type="submission" date="2020-10" db="EMBL/GenBank/DDBJ databases">
        <title>Plant Genome Project.</title>
        <authorList>
            <person name="Zhang R.-G."/>
        </authorList>
    </citation>
    <scope>NUCLEOTIDE SEQUENCE [LARGE SCALE GENOMIC DNA]</scope>
    <source>
        <strain evidence="1">FAFU-HL-1</strain>
        <tissue evidence="1">Leaf</tissue>
    </source>
</reference>
<gene>
    <name evidence="1" type="ORF">SADUNF_Sadunf05G0033800</name>
</gene>